<dbReference type="PANTHER" id="PTHR47738">
    <property type="entry name" value="PTS SYSTEM FRUCTOSE-LIKE EIIA COMPONENT-RELATED"/>
    <property type="match status" value="1"/>
</dbReference>
<evidence type="ECO:0000313" key="5">
    <source>
        <dbReference type="Proteomes" id="UP000236286"/>
    </source>
</evidence>
<dbReference type="Proteomes" id="UP000236286">
    <property type="component" value="Unassembled WGS sequence"/>
</dbReference>
<dbReference type="EMBL" id="PDZR01000002">
    <property type="protein sequence ID" value="PNG27260.1"/>
    <property type="molecule type" value="Genomic_DNA"/>
</dbReference>
<dbReference type="FunFam" id="3.40.930.10:FF:000009">
    <property type="entry name" value="PTS system, fructose specific IIABC component"/>
    <property type="match status" value="1"/>
</dbReference>
<evidence type="ECO:0000259" key="3">
    <source>
        <dbReference type="PROSITE" id="PS51094"/>
    </source>
</evidence>
<protein>
    <submittedName>
        <fullName evidence="4">PTS IIA-like nitrogen-regulatory protein PtsN</fullName>
    </submittedName>
</protein>
<comment type="subcellular location">
    <subcellularLocation>
        <location evidence="1">Cytoplasm</location>
    </subcellularLocation>
</comment>
<dbReference type="OrthoDB" id="95460at2"/>
<organism evidence="4 5">
    <name type="scientific">Methylocella silvestris</name>
    <dbReference type="NCBI Taxonomy" id="199596"/>
    <lineage>
        <taxon>Bacteria</taxon>
        <taxon>Pseudomonadati</taxon>
        <taxon>Pseudomonadota</taxon>
        <taxon>Alphaproteobacteria</taxon>
        <taxon>Hyphomicrobiales</taxon>
        <taxon>Beijerinckiaceae</taxon>
        <taxon>Methylocella</taxon>
    </lineage>
</organism>
<dbReference type="InterPro" id="IPR006320">
    <property type="entry name" value="PTS_Nitro_regul"/>
</dbReference>
<dbReference type="Pfam" id="PF00359">
    <property type="entry name" value="PTS_EIIA_2"/>
    <property type="match status" value="1"/>
</dbReference>
<gene>
    <name evidence="4" type="primary">ptsN</name>
    <name evidence="4" type="ORF">CR492_04050</name>
</gene>
<keyword evidence="2" id="KW-0808">Transferase</keyword>
<dbReference type="GO" id="GO:0009401">
    <property type="term" value="P:phosphoenolpyruvate-dependent sugar phosphotransferase system"/>
    <property type="evidence" value="ECO:0007669"/>
    <property type="project" value="InterPro"/>
</dbReference>
<dbReference type="SUPFAM" id="SSF55804">
    <property type="entry name" value="Phoshotransferase/anion transport protein"/>
    <property type="match status" value="1"/>
</dbReference>
<dbReference type="AlphaFoldDB" id="A0A2J7TKG1"/>
<dbReference type="GO" id="GO:0030295">
    <property type="term" value="F:protein kinase activator activity"/>
    <property type="evidence" value="ECO:0007669"/>
    <property type="project" value="TreeGrafter"/>
</dbReference>
<evidence type="ECO:0000256" key="1">
    <source>
        <dbReference type="ARBA" id="ARBA00004496"/>
    </source>
</evidence>
<dbReference type="NCBIfam" id="TIGR01419">
    <property type="entry name" value="nitro_reg_IIA"/>
    <property type="match status" value="1"/>
</dbReference>
<comment type="caution">
    <text evidence="4">The sequence shown here is derived from an EMBL/GenBank/DDBJ whole genome shotgun (WGS) entry which is preliminary data.</text>
</comment>
<sequence>MLTNLISPEAIIPALKATGKKQALQELSERAAELGGISAREIYDALLQRERLGSTGAGDGIAIPHAKLAKATGMLVIFARASRPIDFEAIDGAPVDLIFLLIAPESAGADHLKALARLARMLREPAITAKLRAARDVNALYSVLTEDAASHAA</sequence>
<dbReference type="PROSITE" id="PS51094">
    <property type="entry name" value="PTS_EIIA_TYPE_2"/>
    <property type="match status" value="1"/>
</dbReference>
<dbReference type="PANTHER" id="PTHR47738:SF1">
    <property type="entry name" value="NITROGEN REGULATORY PROTEIN"/>
    <property type="match status" value="1"/>
</dbReference>
<dbReference type="Gene3D" id="3.40.930.10">
    <property type="entry name" value="Mannitol-specific EII, Chain A"/>
    <property type="match status" value="1"/>
</dbReference>
<dbReference type="CDD" id="cd00211">
    <property type="entry name" value="PTS_IIA_fru"/>
    <property type="match status" value="1"/>
</dbReference>
<dbReference type="GO" id="GO:0008982">
    <property type="term" value="F:protein-N(PI)-phosphohistidine-sugar phosphotransferase activity"/>
    <property type="evidence" value="ECO:0007669"/>
    <property type="project" value="InterPro"/>
</dbReference>
<dbReference type="InterPro" id="IPR016152">
    <property type="entry name" value="PTrfase/Anion_transptr"/>
</dbReference>
<evidence type="ECO:0000313" key="4">
    <source>
        <dbReference type="EMBL" id="PNG27260.1"/>
    </source>
</evidence>
<feature type="domain" description="PTS EIIA type-2" evidence="3">
    <location>
        <begin position="4"/>
        <end position="147"/>
    </location>
</feature>
<dbReference type="GO" id="GO:0005737">
    <property type="term" value="C:cytoplasm"/>
    <property type="evidence" value="ECO:0007669"/>
    <property type="project" value="UniProtKB-SubCell"/>
</dbReference>
<dbReference type="InterPro" id="IPR002178">
    <property type="entry name" value="PTS_EIIA_type-2_dom"/>
</dbReference>
<name>A0A2J7TKG1_METSI</name>
<evidence type="ECO:0000256" key="2">
    <source>
        <dbReference type="ARBA" id="ARBA00022679"/>
    </source>
</evidence>
<dbReference type="RefSeq" id="WP_102842457.1">
    <property type="nucleotide sequence ID" value="NZ_PDZR01000002.1"/>
</dbReference>
<reference evidence="4 5" key="1">
    <citation type="submission" date="2017-10" db="EMBL/GenBank/DDBJ databases">
        <title>Genome announcement of Methylocella silvestris TVC from permafrost.</title>
        <authorList>
            <person name="Wang J."/>
            <person name="Geng K."/>
            <person name="Ul-Haque F."/>
            <person name="Crombie A.T."/>
            <person name="Street L.E."/>
            <person name="Wookey P.A."/>
            <person name="Murrell J.C."/>
            <person name="Pratscher J."/>
        </authorList>
    </citation>
    <scope>NUCLEOTIDE SEQUENCE [LARGE SCALE GENOMIC DNA]</scope>
    <source>
        <strain evidence="4 5">TVC</strain>
    </source>
</reference>
<dbReference type="InterPro" id="IPR051541">
    <property type="entry name" value="PTS_SugarTrans_NitroReg"/>
</dbReference>
<proteinExistence type="predicted"/>
<accession>A0A2J7TKG1</accession>